<evidence type="ECO:0000313" key="2">
    <source>
        <dbReference type="Proteomes" id="UP001161497"/>
    </source>
</evidence>
<protein>
    <submittedName>
        <fullName evidence="1">Uncharacterized protein</fullName>
    </submittedName>
</protein>
<dbReference type="Proteomes" id="UP001161497">
    <property type="component" value="Chromosome"/>
</dbReference>
<sequence>MTSNAGPAGVRKAAIAIGQFGGISVARDEAFRATGMRSAASTSTRSPSVRCCRTQGYPVSAIQSPARAG</sequence>
<reference evidence="1" key="1">
    <citation type="submission" date="2023-03" db="EMBL/GenBank/DDBJ databases">
        <authorList>
            <person name="Cremers G."/>
            <person name="Picone N."/>
        </authorList>
    </citation>
    <scope>NUCLEOTIDE SEQUENCE</scope>
    <source>
        <strain evidence="1">Sample_alias</strain>
    </source>
</reference>
<gene>
    <name evidence="1" type="ORF">MFUM_2475</name>
</gene>
<keyword evidence="2" id="KW-1185">Reference proteome</keyword>
<evidence type="ECO:0000313" key="1">
    <source>
        <dbReference type="EMBL" id="CAI9086779.1"/>
    </source>
</evidence>
<dbReference type="EMBL" id="OX458932">
    <property type="protein sequence ID" value="CAI9086779.1"/>
    <property type="molecule type" value="Genomic_DNA"/>
</dbReference>
<name>A0ABM9IGE8_9BACT</name>
<proteinExistence type="predicted"/>
<organism evidence="1 2">
    <name type="scientific">Candidatus Methylacidiphilum fumarolicum</name>
    <dbReference type="NCBI Taxonomy" id="591154"/>
    <lineage>
        <taxon>Bacteria</taxon>
        <taxon>Pseudomonadati</taxon>
        <taxon>Verrucomicrobiota</taxon>
        <taxon>Methylacidiphilae</taxon>
        <taxon>Methylacidiphilales</taxon>
        <taxon>Methylacidiphilaceae</taxon>
        <taxon>Methylacidiphilum (ex Ratnadevi et al. 2023)</taxon>
    </lineage>
</organism>
<accession>A0ABM9IGE8</accession>